<dbReference type="AlphaFoldDB" id="A0A1V6T5T6"/>
<reference evidence="3" key="1">
    <citation type="journal article" date="2017" name="Nat. Microbiol.">
        <title>Global analysis of biosynthetic gene clusters reveals vast potential of secondary metabolite production in Penicillium species.</title>
        <authorList>
            <person name="Nielsen J.C."/>
            <person name="Grijseels S."/>
            <person name="Prigent S."/>
            <person name="Ji B."/>
            <person name="Dainat J."/>
            <person name="Nielsen K.F."/>
            <person name="Frisvad J.C."/>
            <person name="Workman M."/>
            <person name="Nielsen J."/>
        </authorList>
    </citation>
    <scope>NUCLEOTIDE SEQUENCE [LARGE SCALE GENOMIC DNA]</scope>
    <source>
        <strain evidence="3">IBT 24891</strain>
    </source>
</reference>
<feature type="chain" id="PRO_5012190036" description="Ig-like domain-containing protein" evidence="1">
    <location>
        <begin position="17"/>
        <end position="160"/>
    </location>
</feature>
<comment type="caution">
    <text evidence="2">The sequence shown here is derived from an EMBL/GenBank/DDBJ whole genome shotgun (WGS) entry which is preliminary data.</text>
</comment>
<keyword evidence="1" id="KW-0732">Signal</keyword>
<evidence type="ECO:0000256" key="1">
    <source>
        <dbReference type="SAM" id="SignalP"/>
    </source>
</evidence>
<feature type="signal peptide" evidence="1">
    <location>
        <begin position="1"/>
        <end position="16"/>
    </location>
</feature>
<name>A0A1V6T5T6_9EURO</name>
<keyword evidence="3" id="KW-1185">Reference proteome</keyword>
<accession>A0A1V6T5T6</accession>
<dbReference type="OrthoDB" id="5192261at2759"/>
<dbReference type="EMBL" id="MLKD01000011">
    <property type="protein sequence ID" value="OQE21687.1"/>
    <property type="molecule type" value="Genomic_DNA"/>
</dbReference>
<sequence length="160" mass="16788">MKLSLIISSIIGLALATPTPEVHTLSRREPSDKSGNSQFVLQCEGVTIPNQGGASGEGEGGLGYFYSNLLFDANGEKIQPVGCTESSSTCSNCLFSGGGLSSDTNVTGCWNPPAGQKGCSVTFSYNGYDYDSQASQPYCGHQSGFEAFSFDLSAVCYFNV</sequence>
<protein>
    <recommendedName>
        <fullName evidence="4">Ig-like domain-containing protein</fullName>
    </recommendedName>
</protein>
<proteinExistence type="predicted"/>
<gene>
    <name evidence="2" type="ORF">PENSTE_c011G03607</name>
</gene>
<evidence type="ECO:0000313" key="3">
    <source>
        <dbReference type="Proteomes" id="UP000191285"/>
    </source>
</evidence>
<dbReference type="Proteomes" id="UP000191285">
    <property type="component" value="Unassembled WGS sequence"/>
</dbReference>
<organism evidence="2 3">
    <name type="scientific">Penicillium steckii</name>
    <dbReference type="NCBI Taxonomy" id="303698"/>
    <lineage>
        <taxon>Eukaryota</taxon>
        <taxon>Fungi</taxon>
        <taxon>Dikarya</taxon>
        <taxon>Ascomycota</taxon>
        <taxon>Pezizomycotina</taxon>
        <taxon>Eurotiomycetes</taxon>
        <taxon>Eurotiomycetidae</taxon>
        <taxon>Eurotiales</taxon>
        <taxon>Aspergillaceae</taxon>
        <taxon>Penicillium</taxon>
    </lineage>
</organism>
<evidence type="ECO:0000313" key="2">
    <source>
        <dbReference type="EMBL" id="OQE21687.1"/>
    </source>
</evidence>
<evidence type="ECO:0008006" key="4">
    <source>
        <dbReference type="Google" id="ProtNLM"/>
    </source>
</evidence>